<dbReference type="SUPFAM" id="SSF161084">
    <property type="entry name" value="MAPEG domain-like"/>
    <property type="match status" value="1"/>
</dbReference>
<proteinExistence type="predicted"/>
<reference evidence="6 7" key="1">
    <citation type="submission" date="2016-11" db="EMBL/GenBank/DDBJ databases">
        <authorList>
            <person name="Jaros S."/>
            <person name="Januszkiewicz K."/>
            <person name="Wedrychowicz H."/>
        </authorList>
    </citation>
    <scope>NUCLEOTIDE SEQUENCE [LARGE SCALE GENOMIC DNA]</scope>
    <source>
        <strain evidence="6 7">CGMCC 1.10190</strain>
    </source>
</reference>
<sequence>MNTIAWLMLIAAVLPFVAAAVSKAGGKGYDNNNPRSWLARQEGWRARADAAQTNLFEGLPFFFAAVLFALYQMADATALASLMGAWILLRLVYLGIYLAGYGMVRTLVWTVALAVNIAILFLGS</sequence>
<gene>
    <name evidence="6" type="ORF">SAMN04488135_12020</name>
</gene>
<protein>
    <submittedName>
        <fullName evidence="6">Uncharacterized conserved protein, MAPEG superfamily</fullName>
    </submittedName>
</protein>
<dbReference type="PANTHER" id="PTHR35371:SF1">
    <property type="entry name" value="BLR7753 PROTEIN"/>
    <property type="match status" value="1"/>
</dbReference>
<accession>A0A1M5ZWY0</accession>
<evidence type="ECO:0000256" key="1">
    <source>
        <dbReference type="ARBA" id="ARBA00004370"/>
    </source>
</evidence>
<dbReference type="Gene3D" id="1.20.120.550">
    <property type="entry name" value="Membrane associated eicosanoid/glutathione metabolism-like domain"/>
    <property type="match status" value="1"/>
</dbReference>
<organism evidence="6 7">
    <name type="scientific">Pollutimonas bauzanensis</name>
    <dbReference type="NCBI Taxonomy" id="658167"/>
    <lineage>
        <taxon>Bacteria</taxon>
        <taxon>Pseudomonadati</taxon>
        <taxon>Pseudomonadota</taxon>
        <taxon>Betaproteobacteria</taxon>
        <taxon>Burkholderiales</taxon>
        <taxon>Alcaligenaceae</taxon>
        <taxon>Pollutimonas</taxon>
    </lineage>
</organism>
<keyword evidence="2 5" id="KW-0812">Transmembrane</keyword>
<dbReference type="GO" id="GO:0016020">
    <property type="term" value="C:membrane"/>
    <property type="evidence" value="ECO:0007669"/>
    <property type="project" value="UniProtKB-SubCell"/>
</dbReference>
<name>A0A1M5ZWY0_9BURK</name>
<dbReference type="Proteomes" id="UP000184226">
    <property type="component" value="Unassembled WGS sequence"/>
</dbReference>
<evidence type="ECO:0000313" key="6">
    <source>
        <dbReference type="EMBL" id="SHI28785.1"/>
    </source>
</evidence>
<evidence type="ECO:0000256" key="4">
    <source>
        <dbReference type="ARBA" id="ARBA00023136"/>
    </source>
</evidence>
<evidence type="ECO:0000313" key="7">
    <source>
        <dbReference type="Proteomes" id="UP000184226"/>
    </source>
</evidence>
<dbReference type="InterPro" id="IPR001129">
    <property type="entry name" value="Membr-assoc_MAPEG"/>
</dbReference>
<dbReference type="Pfam" id="PF01124">
    <property type="entry name" value="MAPEG"/>
    <property type="match status" value="1"/>
</dbReference>
<keyword evidence="3 5" id="KW-1133">Transmembrane helix</keyword>
<keyword evidence="7" id="KW-1185">Reference proteome</keyword>
<feature type="transmembrane region" description="Helical" evidence="5">
    <location>
        <begin position="54"/>
        <end position="71"/>
    </location>
</feature>
<evidence type="ECO:0000256" key="3">
    <source>
        <dbReference type="ARBA" id="ARBA00022989"/>
    </source>
</evidence>
<dbReference type="PANTHER" id="PTHR35371">
    <property type="entry name" value="INNER MEMBRANE PROTEIN"/>
    <property type="match status" value="1"/>
</dbReference>
<evidence type="ECO:0000256" key="5">
    <source>
        <dbReference type="SAM" id="Phobius"/>
    </source>
</evidence>
<dbReference type="EMBL" id="FQXE01000020">
    <property type="protein sequence ID" value="SHI28785.1"/>
    <property type="molecule type" value="Genomic_DNA"/>
</dbReference>
<dbReference type="STRING" id="658167.SAMN04488135_12020"/>
<comment type="subcellular location">
    <subcellularLocation>
        <location evidence="1">Membrane</location>
    </subcellularLocation>
</comment>
<feature type="transmembrane region" description="Helical" evidence="5">
    <location>
        <begin position="78"/>
        <end position="100"/>
    </location>
</feature>
<feature type="transmembrane region" description="Helical" evidence="5">
    <location>
        <begin position="106"/>
        <end position="123"/>
    </location>
</feature>
<evidence type="ECO:0000256" key="2">
    <source>
        <dbReference type="ARBA" id="ARBA00022692"/>
    </source>
</evidence>
<dbReference type="RefSeq" id="WP_073109158.1">
    <property type="nucleotide sequence ID" value="NZ_FQXE01000020.1"/>
</dbReference>
<dbReference type="OrthoDB" id="513661at2"/>
<dbReference type="AlphaFoldDB" id="A0A1M5ZWY0"/>
<keyword evidence="4 5" id="KW-0472">Membrane</keyword>
<dbReference type="InterPro" id="IPR023352">
    <property type="entry name" value="MAPEG-like_dom_sf"/>
</dbReference>